<proteinExistence type="predicted"/>
<dbReference type="EMBL" id="CP021434">
    <property type="protein sequence ID" value="ARU63469.1"/>
    <property type="molecule type" value="Genomic_DNA"/>
</dbReference>
<accession>A0A1Y0IU34</accession>
<dbReference type="InterPro" id="IPR018891">
    <property type="entry name" value="AIPR_C"/>
</dbReference>
<dbReference type="KEGG" id="tum:CBW65_22555"/>
<evidence type="ECO:0000313" key="3">
    <source>
        <dbReference type="Proteomes" id="UP000195437"/>
    </source>
</evidence>
<keyword evidence="3" id="KW-1185">Reference proteome</keyword>
<gene>
    <name evidence="2" type="ORF">CBW65_22555</name>
</gene>
<dbReference type="Pfam" id="PF10592">
    <property type="entry name" value="AIPR"/>
    <property type="match status" value="1"/>
</dbReference>
<evidence type="ECO:0000259" key="1">
    <source>
        <dbReference type="Pfam" id="PF10592"/>
    </source>
</evidence>
<protein>
    <recommendedName>
        <fullName evidence="1">Abortive phage infection protein C-terminal domain-containing protein</fullName>
    </recommendedName>
</protein>
<feature type="domain" description="Abortive phage infection protein C-terminal" evidence="1">
    <location>
        <begin position="6"/>
        <end position="152"/>
    </location>
</feature>
<dbReference type="AlphaFoldDB" id="A0A1Y0IU34"/>
<sequence length="192" mass="22471">MVEANRQLSPKKRKEFLDRHPNKQKLVKTAVAKYDMSWRQFPHLVSKGGETNFVHFTKVINDEFANKEPDQDYFKEMVAKAILFKECDNIVRDLDYPGYKANVVTYSIALLSYLTGQRVDLLQIWQRQDIDEKLREMLTEIAKIVWEHITHPTAAGTNVTQWCKKEECWDLLKERQSLIPTVAEFVATTHEA</sequence>
<name>A0A1Y0IU34_9BACL</name>
<evidence type="ECO:0000313" key="2">
    <source>
        <dbReference type="EMBL" id="ARU63469.1"/>
    </source>
</evidence>
<dbReference type="OrthoDB" id="9806213at2"/>
<dbReference type="Proteomes" id="UP000195437">
    <property type="component" value="Chromosome"/>
</dbReference>
<organism evidence="2 3">
    <name type="scientific">Tumebacillus avium</name>
    <dbReference type="NCBI Taxonomy" id="1903704"/>
    <lineage>
        <taxon>Bacteria</taxon>
        <taxon>Bacillati</taxon>
        <taxon>Bacillota</taxon>
        <taxon>Bacilli</taxon>
        <taxon>Bacillales</taxon>
        <taxon>Alicyclobacillaceae</taxon>
        <taxon>Tumebacillus</taxon>
    </lineage>
</organism>
<reference evidence="3" key="1">
    <citation type="submission" date="2017-05" db="EMBL/GenBank/DDBJ databases">
        <authorList>
            <person name="Sung H."/>
        </authorList>
    </citation>
    <scope>NUCLEOTIDE SEQUENCE [LARGE SCALE GENOMIC DNA]</scope>
    <source>
        <strain evidence="3">AR23208</strain>
    </source>
</reference>